<keyword evidence="1" id="KW-0132">Cell division</keyword>
<dbReference type="InterPro" id="IPR042233">
    <property type="entry name" value="Cell_div_ZapA_N"/>
</dbReference>
<dbReference type="GO" id="GO:0051301">
    <property type="term" value="P:cell division"/>
    <property type="evidence" value="ECO:0007669"/>
    <property type="project" value="UniProtKB-KW"/>
</dbReference>
<name>A0A6I3KQ27_9HYPH</name>
<dbReference type="Pfam" id="PF05164">
    <property type="entry name" value="ZapA"/>
    <property type="match status" value="1"/>
</dbReference>
<dbReference type="EMBL" id="WMBQ01000002">
    <property type="protein sequence ID" value="MTD95922.1"/>
    <property type="molecule type" value="Genomic_DNA"/>
</dbReference>
<dbReference type="InterPro" id="IPR036192">
    <property type="entry name" value="Cell_div_ZapA-like_sf"/>
</dbReference>
<comment type="caution">
    <text evidence="1">The sequence shown here is derived from an EMBL/GenBank/DDBJ whole genome shotgun (WGS) entry which is preliminary data.</text>
</comment>
<proteinExistence type="predicted"/>
<dbReference type="Proteomes" id="UP000440694">
    <property type="component" value="Unassembled WGS sequence"/>
</dbReference>
<reference evidence="1 2" key="1">
    <citation type="submission" date="2019-11" db="EMBL/GenBank/DDBJ databases">
        <title>Identification of a novel strain.</title>
        <authorList>
            <person name="Xu Q."/>
            <person name="Wang G."/>
        </authorList>
    </citation>
    <scope>NUCLEOTIDE SEQUENCE [LARGE SCALE GENOMIC DNA]</scope>
    <source>
        <strain evidence="2">xq</strain>
    </source>
</reference>
<gene>
    <name evidence="1" type="primary">zapA</name>
    <name evidence="1" type="ORF">GIW81_16405</name>
</gene>
<organism evidence="1 2">
    <name type="scientific">Hyphomicrobium album</name>
    <dbReference type="NCBI Taxonomy" id="2665159"/>
    <lineage>
        <taxon>Bacteria</taxon>
        <taxon>Pseudomonadati</taxon>
        <taxon>Pseudomonadota</taxon>
        <taxon>Alphaproteobacteria</taxon>
        <taxon>Hyphomicrobiales</taxon>
        <taxon>Hyphomicrobiaceae</taxon>
        <taxon>Hyphomicrobium</taxon>
    </lineage>
</organism>
<evidence type="ECO:0000313" key="2">
    <source>
        <dbReference type="Proteomes" id="UP000440694"/>
    </source>
</evidence>
<dbReference type="Gene3D" id="3.30.160.880">
    <property type="entry name" value="Cell division protein ZapA protomer, N-terminal domain"/>
    <property type="match status" value="1"/>
</dbReference>
<protein>
    <submittedName>
        <fullName evidence="1">Cell division protein ZapA</fullName>
    </submittedName>
</protein>
<dbReference type="SUPFAM" id="SSF102829">
    <property type="entry name" value="Cell division protein ZapA-like"/>
    <property type="match status" value="1"/>
</dbReference>
<dbReference type="InterPro" id="IPR007838">
    <property type="entry name" value="Cell_div_ZapA-like"/>
</dbReference>
<keyword evidence="2" id="KW-1185">Reference proteome</keyword>
<dbReference type="RefSeq" id="WP_154740404.1">
    <property type="nucleotide sequence ID" value="NZ_WMBQ01000002.1"/>
</dbReference>
<sequence length="76" mass="8268">MGQVAITVNGRSYRFECGDGEEARLKELVAYVKSRMDGLTREHGNIGEERLLLMTALLIADDLWDATAGDQPASAA</sequence>
<dbReference type="AlphaFoldDB" id="A0A6I3KQ27"/>
<keyword evidence="1" id="KW-0131">Cell cycle</keyword>
<evidence type="ECO:0000313" key="1">
    <source>
        <dbReference type="EMBL" id="MTD95922.1"/>
    </source>
</evidence>
<accession>A0A6I3KQ27</accession>